<sequence>MAYGNAEVNHLAHLSREDQAAARVDLQHQLYEVDAELARTPPPRWPWVATLLVCLSGPLAAALLLGITPLGNLYLAQRIQQTQASSTVTVEEGNEYLVFLAHDPSAASTQCSSSDGHMRGSFAPDPLLHVGDQWFSQVGDMSPEHSGDITFECRTSERPRVVQEDGLQPVVIETQLLSVLPALQVGALVLAALPAVAGLIRIYGYFRHRRYISELDLIRTRIIWILQGKVPS</sequence>
<keyword evidence="1" id="KW-1133">Transmembrane helix</keyword>
<organism evidence="2 3">
    <name type="scientific">Kocuria subflava</name>
    <dbReference type="NCBI Taxonomy" id="1736139"/>
    <lineage>
        <taxon>Bacteria</taxon>
        <taxon>Bacillati</taxon>
        <taxon>Actinomycetota</taxon>
        <taxon>Actinomycetes</taxon>
        <taxon>Micrococcales</taxon>
        <taxon>Micrococcaceae</taxon>
        <taxon>Kocuria</taxon>
    </lineage>
</organism>
<name>A0A846TT63_9MICC</name>
<feature type="transmembrane region" description="Helical" evidence="1">
    <location>
        <begin position="182"/>
        <end position="203"/>
    </location>
</feature>
<dbReference type="RefSeq" id="WP_119932486.1">
    <property type="nucleotide sequence ID" value="NZ_JAAVUN010000001.1"/>
</dbReference>
<keyword evidence="1" id="KW-0472">Membrane</keyword>
<dbReference type="AlphaFoldDB" id="A0A846TT63"/>
<gene>
    <name evidence="2" type="ORF">GTW58_00540</name>
</gene>
<evidence type="ECO:0000313" key="3">
    <source>
        <dbReference type="Proteomes" id="UP000521379"/>
    </source>
</evidence>
<reference evidence="2 3" key="1">
    <citation type="submission" date="2020-02" db="EMBL/GenBank/DDBJ databases">
        <authorList>
            <person name="Sun Q."/>
        </authorList>
    </citation>
    <scope>NUCLEOTIDE SEQUENCE [LARGE SCALE GENOMIC DNA]</scope>
    <source>
        <strain evidence="2 3">YIM 13062</strain>
    </source>
</reference>
<proteinExistence type="predicted"/>
<dbReference type="Proteomes" id="UP000521379">
    <property type="component" value="Unassembled WGS sequence"/>
</dbReference>
<protein>
    <submittedName>
        <fullName evidence="2">Uncharacterized protein</fullName>
    </submittedName>
</protein>
<comment type="caution">
    <text evidence="2">The sequence shown here is derived from an EMBL/GenBank/DDBJ whole genome shotgun (WGS) entry which is preliminary data.</text>
</comment>
<dbReference type="EMBL" id="JAAVUN010000001">
    <property type="protein sequence ID" value="NKE08457.1"/>
    <property type="molecule type" value="Genomic_DNA"/>
</dbReference>
<accession>A0A846TT63</accession>
<keyword evidence="3" id="KW-1185">Reference proteome</keyword>
<feature type="transmembrane region" description="Helical" evidence="1">
    <location>
        <begin position="47"/>
        <end position="67"/>
    </location>
</feature>
<evidence type="ECO:0000313" key="2">
    <source>
        <dbReference type="EMBL" id="NKE08457.1"/>
    </source>
</evidence>
<keyword evidence="1" id="KW-0812">Transmembrane</keyword>
<evidence type="ECO:0000256" key="1">
    <source>
        <dbReference type="SAM" id="Phobius"/>
    </source>
</evidence>